<name>A0A4Y2UIS2_ARAVE</name>
<dbReference type="AlphaFoldDB" id="A0A4Y2UIS2"/>
<evidence type="ECO:0000313" key="2">
    <source>
        <dbReference type="EMBL" id="GBO11536.1"/>
    </source>
</evidence>
<feature type="region of interest" description="Disordered" evidence="1">
    <location>
        <begin position="45"/>
        <end position="75"/>
    </location>
</feature>
<sequence>MCVLCVNDAARQMCGQATCDWRAKINLICVTVYRNVETKNRLSCAGVKAKDASGPSNDGQGKDVRSEQCTAEPENVSSWARVASVKDAAHRGRAGGETYPIRGNMTGVKTRSRP</sequence>
<dbReference type="Proteomes" id="UP000499080">
    <property type="component" value="Unassembled WGS sequence"/>
</dbReference>
<dbReference type="EMBL" id="BGPR01036351">
    <property type="protein sequence ID" value="GBO11536.1"/>
    <property type="molecule type" value="Genomic_DNA"/>
</dbReference>
<evidence type="ECO:0000256" key="1">
    <source>
        <dbReference type="SAM" id="MobiDB-lite"/>
    </source>
</evidence>
<proteinExistence type="predicted"/>
<comment type="caution">
    <text evidence="2">The sequence shown here is derived from an EMBL/GenBank/DDBJ whole genome shotgun (WGS) entry which is preliminary data.</text>
</comment>
<organism evidence="2 3">
    <name type="scientific">Araneus ventricosus</name>
    <name type="common">Orbweaver spider</name>
    <name type="synonym">Epeira ventricosa</name>
    <dbReference type="NCBI Taxonomy" id="182803"/>
    <lineage>
        <taxon>Eukaryota</taxon>
        <taxon>Metazoa</taxon>
        <taxon>Ecdysozoa</taxon>
        <taxon>Arthropoda</taxon>
        <taxon>Chelicerata</taxon>
        <taxon>Arachnida</taxon>
        <taxon>Araneae</taxon>
        <taxon>Araneomorphae</taxon>
        <taxon>Entelegynae</taxon>
        <taxon>Araneoidea</taxon>
        <taxon>Araneidae</taxon>
        <taxon>Araneus</taxon>
    </lineage>
</organism>
<gene>
    <name evidence="2" type="ORF">AVEN_473_1</name>
</gene>
<feature type="region of interest" description="Disordered" evidence="1">
    <location>
        <begin position="87"/>
        <end position="114"/>
    </location>
</feature>
<protein>
    <submittedName>
        <fullName evidence="2">Uncharacterized protein</fullName>
    </submittedName>
</protein>
<evidence type="ECO:0000313" key="3">
    <source>
        <dbReference type="Proteomes" id="UP000499080"/>
    </source>
</evidence>
<keyword evidence="3" id="KW-1185">Reference proteome</keyword>
<accession>A0A4Y2UIS2</accession>
<reference evidence="2 3" key="1">
    <citation type="journal article" date="2019" name="Sci. Rep.">
        <title>Orb-weaving spider Araneus ventricosus genome elucidates the spidroin gene catalogue.</title>
        <authorList>
            <person name="Kono N."/>
            <person name="Nakamura H."/>
            <person name="Ohtoshi R."/>
            <person name="Moran D.A.P."/>
            <person name="Shinohara A."/>
            <person name="Yoshida Y."/>
            <person name="Fujiwara M."/>
            <person name="Mori M."/>
            <person name="Tomita M."/>
            <person name="Arakawa K."/>
        </authorList>
    </citation>
    <scope>NUCLEOTIDE SEQUENCE [LARGE SCALE GENOMIC DNA]</scope>
</reference>